<dbReference type="EMBL" id="JAJFZT010000001">
    <property type="protein sequence ID" value="MCC3271587.1"/>
    <property type="molecule type" value="Genomic_DNA"/>
</dbReference>
<evidence type="ECO:0000313" key="5">
    <source>
        <dbReference type="EMBL" id="UON90651.1"/>
    </source>
</evidence>
<dbReference type="InterPro" id="IPR008978">
    <property type="entry name" value="HSP20-like_chaperone"/>
</dbReference>
<accession>A0A9X1S8V1</accession>
<evidence type="ECO:0000259" key="3">
    <source>
        <dbReference type="PROSITE" id="PS01031"/>
    </source>
</evidence>
<protein>
    <submittedName>
        <fullName evidence="4">Hsp20/alpha crystallin family protein</fullName>
    </submittedName>
</protein>
<evidence type="ECO:0000313" key="7">
    <source>
        <dbReference type="Proteomes" id="UP001155145"/>
    </source>
</evidence>
<dbReference type="PANTHER" id="PTHR11527">
    <property type="entry name" value="HEAT-SHOCK PROTEIN 20 FAMILY MEMBER"/>
    <property type="match status" value="1"/>
</dbReference>
<dbReference type="Proteomes" id="UP000829758">
    <property type="component" value="Chromosome"/>
</dbReference>
<dbReference type="EMBL" id="CP094984">
    <property type="protein sequence ID" value="UON90651.1"/>
    <property type="molecule type" value="Genomic_DNA"/>
</dbReference>
<dbReference type="AlphaFoldDB" id="A0A9X1S8V1"/>
<dbReference type="Proteomes" id="UP001155145">
    <property type="component" value="Unassembled WGS sequence"/>
</dbReference>
<dbReference type="RefSeq" id="WP_227901957.1">
    <property type="nucleotide sequence ID" value="NZ_CP094984.1"/>
</dbReference>
<organism evidence="4 7">
    <name type="scientific">Arthrobacter zhangbolii</name>
    <dbReference type="NCBI Taxonomy" id="2886936"/>
    <lineage>
        <taxon>Bacteria</taxon>
        <taxon>Bacillati</taxon>
        <taxon>Actinomycetota</taxon>
        <taxon>Actinomycetes</taxon>
        <taxon>Micrococcales</taxon>
        <taxon>Micrococcaceae</taxon>
        <taxon>Arthrobacter</taxon>
    </lineage>
</organism>
<name>A0A9X1S8V1_9MICC</name>
<evidence type="ECO:0000256" key="2">
    <source>
        <dbReference type="RuleBase" id="RU003616"/>
    </source>
</evidence>
<sequence>MASLARRERFELPEPVRKFFEGDWDVPAFPVEEYRDGSTMVVRAELPDIDPDTGLDVTVSDGVLQIKGERRQETEHKDRHGYRSEFRYGSFSREIPLPTGSDQDGVSATYNDGVLEVRIPVPEPGASSTKIPISRG</sequence>
<dbReference type="SUPFAM" id="SSF49764">
    <property type="entry name" value="HSP20-like chaperones"/>
    <property type="match status" value="1"/>
</dbReference>
<reference evidence="4" key="1">
    <citation type="submission" date="2021-10" db="EMBL/GenBank/DDBJ databases">
        <title>Novel species in genus Arthrobacter.</title>
        <authorList>
            <person name="Liu Y."/>
        </authorList>
    </citation>
    <scope>NUCLEOTIDE SEQUENCE</scope>
    <source>
        <strain evidence="6">zg-Y462</strain>
        <strain evidence="4">Zg-Y462</strain>
    </source>
</reference>
<dbReference type="InterPro" id="IPR031107">
    <property type="entry name" value="Small_HSP"/>
</dbReference>
<evidence type="ECO:0000313" key="4">
    <source>
        <dbReference type="EMBL" id="MCC3271587.1"/>
    </source>
</evidence>
<dbReference type="Pfam" id="PF00011">
    <property type="entry name" value="HSP20"/>
    <property type="match status" value="1"/>
</dbReference>
<comment type="similarity">
    <text evidence="1 2">Belongs to the small heat shock protein (HSP20) family.</text>
</comment>
<dbReference type="PROSITE" id="PS01031">
    <property type="entry name" value="SHSP"/>
    <property type="match status" value="1"/>
</dbReference>
<dbReference type="InterPro" id="IPR002068">
    <property type="entry name" value="A-crystallin/Hsp20_dom"/>
</dbReference>
<feature type="domain" description="SHSP" evidence="3">
    <location>
        <begin position="22"/>
        <end position="136"/>
    </location>
</feature>
<evidence type="ECO:0000256" key="1">
    <source>
        <dbReference type="PROSITE-ProRule" id="PRU00285"/>
    </source>
</evidence>
<evidence type="ECO:0000313" key="6">
    <source>
        <dbReference type="Proteomes" id="UP000829758"/>
    </source>
</evidence>
<gene>
    <name evidence="4" type="ORF">LJ755_02415</name>
    <name evidence="5" type="ORF">MUK71_08270</name>
</gene>
<dbReference type="CDD" id="cd06464">
    <property type="entry name" value="ACD_sHsps-like"/>
    <property type="match status" value="1"/>
</dbReference>
<proteinExistence type="inferred from homology"/>
<keyword evidence="6" id="KW-1185">Reference proteome</keyword>
<dbReference type="Gene3D" id="2.60.40.790">
    <property type="match status" value="1"/>
</dbReference>